<dbReference type="PANTHER" id="PTHR31973:SF189">
    <property type="entry name" value="TRANSPOSASE, MUDR, PLANT, MULE TRANSPOSASE DOMAIN PROTEIN-RELATED"/>
    <property type="match status" value="1"/>
</dbReference>
<dbReference type="AlphaFoldDB" id="A0AA38SG81"/>
<gene>
    <name evidence="10" type="ORF">OSB04_028740</name>
</gene>
<dbReference type="PROSITE" id="PS50966">
    <property type="entry name" value="ZF_SWIM"/>
    <property type="match status" value="1"/>
</dbReference>
<keyword evidence="2" id="KW-0479">Metal-binding</keyword>
<dbReference type="GO" id="GO:0008270">
    <property type="term" value="F:zinc ion binding"/>
    <property type="evidence" value="ECO:0007669"/>
    <property type="project" value="UniProtKB-KW"/>
</dbReference>
<dbReference type="PROSITE" id="PS01007">
    <property type="entry name" value="TRANSPOSASE_MUTATOR"/>
    <property type="match status" value="1"/>
</dbReference>
<organism evidence="10 11">
    <name type="scientific">Centaurea solstitialis</name>
    <name type="common">yellow star-thistle</name>
    <dbReference type="NCBI Taxonomy" id="347529"/>
    <lineage>
        <taxon>Eukaryota</taxon>
        <taxon>Viridiplantae</taxon>
        <taxon>Streptophyta</taxon>
        <taxon>Embryophyta</taxon>
        <taxon>Tracheophyta</taxon>
        <taxon>Spermatophyta</taxon>
        <taxon>Magnoliopsida</taxon>
        <taxon>eudicotyledons</taxon>
        <taxon>Gunneridae</taxon>
        <taxon>Pentapetalae</taxon>
        <taxon>asterids</taxon>
        <taxon>campanulids</taxon>
        <taxon>Asterales</taxon>
        <taxon>Asteraceae</taxon>
        <taxon>Carduoideae</taxon>
        <taxon>Cardueae</taxon>
        <taxon>Centaureinae</taxon>
        <taxon>Centaurea</taxon>
    </lineage>
</organism>
<evidence type="ECO:0000256" key="1">
    <source>
        <dbReference type="ARBA" id="ARBA00022578"/>
    </source>
</evidence>
<dbReference type="GO" id="GO:0006313">
    <property type="term" value="P:DNA transposition"/>
    <property type="evidence" value="ECO:0007669"/>
    <property type="project" value="InterPro"/>
</dbReference>
<dbReference type="GO" id="GO:0004803">
    <property type="term" value="F:transposase activity"/>
    <property type="evidence" value="ECO:0007669"/>
    <property type="project" value="InterPro"/>
</dbReference>
<dbReference type="SMART" id="SM00575">
    <property type="entry name" value="ZnF_PMZ"/>
    <property type="match status" value="1"/>
</dbReference>
<keyword evidence="1" id="KW-0815">Transposition</keyword>
<feature type="region of interest" description="Disordered" evidence="8">
    <location>
        <begin position="921"/>
        <end position="948"/>
    </location>
</feature>
<reference evidence="10" key="1">
    <citation type="submission" date="2023-03" db="EMBL/GenBank/DDBJ databases">
        <title>Chromosome-scale reference genome and RAD-based genetic map of yellow starthistle (Centaurea solstitialis) reveal putative structural variation and QTLs associated with invader traits.</title>
        <authorList>
            <person name="Reatini B."/>
            <person name="Cang F.A."/>
            <person name="Jiang Q."/>
            <person name="Mckibben M.T.W."/>
            <person name="Barker M.S."/>
            <person name="Rieseberg L.H."/>
            <person name="Dlugosch K.M."/>
        </authorList>
    </citation>
    <scope>NUCLEOTIDE SEQUENCE</scope>
    <source>
        <strain evidence="10">CAN-66</strain>
        <tissue evidence="10">Leaf</tissue>
    </source>
</reference>
<keyword evidence="5" id="KW-0238">DNA-binding</keyword>
<dbReference type="Pfam" id="PF04434">
    <property type="entry name" value="SWIM"/>
    <property type="match status" value="1"/>
</dbReference>
<evidence type="ECO:0000256" key="6">
    <source>
        <dbReference type="ARBA" id="ARBA00023172"/>
    </source>
</evidence>
<evidence type="ECO:0000256" key="8">
    <source>
        <dbReference type="SAM" id="MobiDB-lite"/>
    </source>
</evidence>
<dbReference type="EMBL" id="JARYMX010000007">
    <property type="protein sequence ID" value="KAJ9542234.1"/>
    <property type="molecule type" value="Genomic_DNA"/>
</dbReference>
<feature type="region of interest" description="Disordered" evidence="8">
    <location>
        <begin position="232"/>
        <end position="256"/>
    </location>
</feature>
<dbReference type="InterPro" id="IPR006564">
    <property type="entry name" value="Znf_PMZ"/>
</dbReference>
<evidence type="ECO:0000313" key="10">
    <source>
        <dbReference type="EMBL" id="KAJ9542234.1"/>
    </source>
</evidence>
<dbReference type="InterPro" id="IPR018289">
    <property type="entry name" value="MULE_transposase_dom"/>
</dbReference>
<evidence type="ECO:0000313" key="11">
    <source>
        <dbReference type="Proteomes" id="UP001172457"/>
    </source>
</evidence>
<dbReference type="Proteomes" id="UP001172457">
    <property type="component" value="Chromosome 7"/>
</dbReference>
<accession>A0AA38SG81</accession>
<feature type="region of interest" description="Disordered" evidence="8">
    <location>
        <begin position="113"/>
        <end position="209"/>
    </location>
</feature>
<evidence type="ECO:0000256" key="7">
    <source>
        <dbReference type="PROSITE-ProRule" id="PRU00325"/>
    </source>
</evidence>
<protein>
    <recommendedName>
        <fullName evidence="9">SWIM-type domain-containing protein</fullName>
    </recommendedName>
</protein>
<feature type="compositionally biased region" description="Basic and acidic residues" evidence="8">
    <location>
        <begin position="245"/>
        <end position="256"/>
    </location>
</feature>
<dbReference type="GO" id="GO:0003677">
    <property type="term" value="F:DNA binding"/>
    <property type="evidence" value="ECO:0007669"/>
    <property type="project" value="UniProtKB-KW"/>
</dbReference>
<comment type="caution">
    <text evidence="10">The sequence shown here is derived from an EMBL/GenBank/DDBJ whole genome shotgun (WGS) entry which is preliminary data.</text>
</comment>
<keyword evidence="11" id="KW-1185">Reference proteome</keyword>
<dbReference type="InterPro" id="IPR007527">
    <property type="entry name" value="Znf_SWIM"/>
</dbReference>
<dbReference type="InterPro" id="IPR001207">
    <property type="entry name" value="Transposase_mutator"/>
</dbReference>
<evidence type="ECO:0000256" key="5">
    <source>
        <dbReference type="ARBA" id="ARBA00023125"/>
    </source>
</evidence>
<dbReference type="PANTHER" id="PTHR31973">
    <property type="entry name" value="POLYPROTEIN, PUTATIVE-RELATED"/>
    <property type="match status" value="1"/>
</dbReference>
<dbReference type="Pfam" id="PF10551">
    <property type="entry name" value="MULE"/>
    <property type="match status" value="1"/>
</dbReference>
<evidence type="ECO:0000256" key="4">
    <source>
        <dbReference type="ARBA" id="ARBA00022833"/>
    </source>
</evidence>
<keyword evidence="6" id="KW-0233">DNA recombination</keyword>
<evidence type="ECO:0000256" key="3">
    <source>
        <dbReference type="ARBA" id="ARBA00022771"/>
    </source>
</evidence>
<name>A0AA38SG81_9ASTR</name>
<evidence type="ECO:0000256" key="2">
    <source>
        <dbReference type="ARBA" id="ARBA00022723"/>
    </source>
</evidence>
<proteinExistence type="predicted"/>
<sequence length="981" mass="111362">MITSYLITVHHDGCFMYLPLRYENGSSIDISITRVSIEEITSLIEKETSSVVNALYWCLPGNDLANGLMKIENEGDIQTMFDFGESYGHINVYIDHFGDDMSDYIVNHLKLTNDQGDGGGSQMQEQVEEKVKEDEAGLEEDEAGEEDDSDSDLDYDVGEEDDSDANSLDHLSEEEEEVAETRRVKAKGKNVASSKKQRFGREDDGKGNENEDIWKEEHEEFMEDLLKALKSDQGDENDENDEGHEDNARYPIHDPSTHWKMKKPVVGERFESQKQFKDCMTYYALANGYSIWYEVSASNRVIARCGNRPERMSNPSKGKQRKTKRYSNPDGKHDNKCPWRCYARLMTNEDSFQVISMNDFHSCCRDFEYGSLINYKWIGKEFGHRIRMNPEIKLADIAALVMKKYKCQVTLNQCRRAKMWAINVYEKSLVEHYGLLRSYGDEILRSNPGSTVKLDVTTNPDGKVYFDRFYVCLQALKEGWMNGCRRIIAIDGCFLKGVCQGELITAIGRDGNNHIFPIAWAVINVENKENWTWFLGLLGEDLEIEQGEGLTLMSDQHKGLLEAVKDVMPYAEHRQCARHIYENFRKQFTGVEFRNLFWKAAKASYQLEYERVMDQIKAANPNAYDYLVNKDPKVVRSKPIITMLEAIRVIIMERMEKMRRISDGWASDICPTIIRKLQQAKTTQRYWDVLPGGVRLFEVRNGHDAFIVDEENHNCTCRMWQLSGIPCPHAVAAIYFLNKRPEDYVPNWFRKEMYKVTYGSYLQPVQGMNQWPPNYLNKPLPPKPRIMPGRPKKKRRRSAHEPVSHVGRVSRVGTIMTCTKCGGLGHNIRGCKNQVQKPSKTATKKPIGRPKKVIKDAAMDKGKAMDKEKGAAVDKGKGAAVDKGKGAAVDKGKGAAVDFGKGAAVNQAPVTNVGGFMADARKSYKDPTQPSQGKKKALQPAKGKAHLVPLRRQAAARIAKINMEKKISGPGSNSNQPMDLD</sequence>
<feature type="region of interest" description="Disordered" evidence="8">
    <location>
        <begin position="306"/>
        <end position="332"/>
    </location>
</feature>
<feature type="compositionally biased region" description="Acidic residues" evidence="8">
    <location>
        <begin position="136"/>
        <end position="164"/>
    </location>
</feature>
<feature type="compositionally biased region" description="Basic and acidic residues" evidence="8">
    <location>
        <begin position="199"/>
        <end position="209"/>
    </location>
</feature>
<evidence type="ECO:0000259" key="9">
    <source>
        <dbReference type="PROSITE" id="PS50966"/>
    </source>
</evidence>
<feature type="region of interest" description="Disordered" evidence="8">
    <location>
        <begin position="773"/>
        <end position="804"/>
    </location>
</feature>
<feature type="domain" description="SWIM-type" evidence="9">
    <location>
        <begin position="706"/>
        <end position="738"/>
    </location>
</feature>
<keyword evidence="4" id="KW-0862">Zinc</keyword>
<keyword evidence="3 7" id="KW-0863">Zinc-finger</keyword>
<feature type="compositionally biased region" description="Acidic residues" evidence="8">
    <location>
        <begin position="234"/>
        <end position="244"/>
    </location>
</feature>